<reference evidence="2" key="1">
    <citation type="journal article" date="2023" name="Front. Plant Sci.">
        <title>Chromosomal-level genome assembly of Melastoma candidum provides insights into trichome evolution.</title>
        <authorList>
            <person name="Zhong Y."/>
            <person name="Wu W."/>
            <person name="Sun C."/>
            <person name="Zou P."/>
            <person name="Liu Y."/>
            <person name="Dai S."/>
            <person name="Zhou R."/>
        </authorList>
    </citation>
    <scope>NUCLEOTIDE SEQUENCE [LARGE SCALE GENOMIC DNA]</scope>
</reference>
<comment type="caution">
    <text evidence="1">The sequence shown here is derived from an EMBL/GenBank/DDBJ whole genome shotgun (WGS) entry which is preliminary data.</text>
</comment>
<proteinExistence type="predicted"/>
<sequence>MISASGRTVHRNRTVTAPRHLSSSLEWEPMRDGFQVRLKTKYGNFLRANGGLSPWRNSITHDIPHRSATRDWILWEVDVVEALVEVPKEAETK</sequence>
<dbReference type="Proteomes" id="UP001057402">
    <property type="component" value="Chromosome 11"/>
</dbReference>
<evidence type="ECO:0000313" key="1">
    <source>
        <dbReference type="EMBL" id="KAI4311150.1"/>
    </source>
</evidence>
<name>A0ACB9LKF2_9MYRT</name>
<evidence type="ECO:0000313" key="2">
    <source>
        <dbReference type="Proteomes" id="UP001057402"/>
    </source>
</evidence>
<gene>
    <name evidence="1" type="ORF">MLD38_036068</name>
</gene>
<protein>
    <submittedName>
        <fullName evidence="1">Uncharacterized protein</fullName>
    </submittedName>
</protein>
<organism evidence="1 2">
    <name type="scientific">Melastoma candidum</name>
    <dbReference type="NCBI Taxonomy" id="119954"/>
    <lineage>
        <taxon>Eukaryota</taxon>
        <taxon>Viridiplantae</taxon>
        <taxon>Streptophyta</taxon>
        <taxon>Embryophyta</taxon>
        <taxon>Tracheophyta</taxon>
        <taxon>Spermatophyta</taxon>
        <taxon>Magnoliopsida</taxon>
        <taxon>eudicotyledons</taxon>
        <taxon>Gunneridae</taxon>
        <taxon>Pentapetalae</taxon>
        <taxon>rosids</taxon>
        <taxon>malvids</taxon>
        <taxon>Myrtales</taxon>
        <taxon>Melastomataceae</taxon>
        <taxon>Melastomatoideae</taxon>
        <taxon>Melastomateae</taxon>
        <taxon>Melastoma</taxon>
    </lineage>
</organism>
<accession>A0ACB9LKF2</accession>
<dbReference type="EMBL" id="CM042890">
    <property type="protein sequence ID" value="KAI4311150.1"/>
    <property type="molecule type" value="Genomic_DNA"/>
</dbReference>
<keyword evidence="2" id="KW-1185">Reference proteome</keyword>